<reference evidence="14" key="1">
    <citation type="submission" date="2022-08" db="UniProtKB">
        <authorList>
            <consortium name="EnsemblMetazoa"/>
        </authorList>
    </citation>
    <scope>IDENTIFICATION</scope>
</reference>
<dbReference type="PROSITE" id="PS01359">
    <property type="entry name" value="ZF_PHD_1"/>
    <property type="match status" value="1"/>
</dbReference>
<dbReference type="SUPFAM" id="SSF57903">
    <property type="entry name" value="FYVE/PHD zinc finger"/>
    <property type="match status" value="2"/>
</dbReference>
<feature type="domain" description="PHD-type" evidence="13">
    <location>
        <begin position="251"/>
        <end position="303"/>
    </location>
</feature>
<dbReference type="EnsemblMetazoa" id="ACOM030645-RA">
    <property type="protein sequence ID" value="ACOM030645-PA.1"/>
    <property type="gene ID" value="ACOM030645"/>
</dbReference>
<dbReference type="Proteomes" id="UP000075882">
    <property type="component" value="Unassembled WGS sequence"/>
</dbReference>
<dbReference type="PANTHER" id="PTHR45915:SF2">
    <property type="entry name" value="TOUTATIS, ISOFORM E"/>
    <property type="match status" value="1"/>
</dbReference>
<keyword evidence="3" id="KW-0479">Metal-binding</keyword>
<dbReference type="Pfam" id="PF00628">
    <property type="entry name" value="PHD"/>
    <property type="match status" value="2"/>
</dbReference>
<protein>
    <recommendedName>
        <fullName evidence="13">PHD-type domain-containing protein</fullName>
    </recommendedName>
</protein>
<evidence type="ECO:0000256" key="10">
    <source>
        <dbReference type="ARBA" id="ARBA00023242"/>
    </source>
</evidence>
<feature type="compositionally biased region" description="Low complexity" evidence="12">
    <location>
        <begin position="320"/>
        <end position="341"/>
    </location>
</feature>
<evidence type="ECO:0000256" key="7">
    <source>
        <dbReference type="ARBA" id="ARBA00023054"/>
    </source>
</evidence>
<keyword evidence="7" id="KW-0175">Coiled coil</keyword>
<proteinExistence type="inferred from homology"/>
<keyword evidence="5" id="KW-0862">Zinc</keyword>
<comment type="subcellular location">
    <subcellularLocation>
        <location evidence="1">Nucleus</location>
    </subcellularLocation>
</comment>
<comment type="similarity">
    <text evidence="2">Belongs to the WAL family.</text>
</comment>
<feature type="compositionally biased region" description="Basic residues" evidence="12">
    <location>
        <begin position="305"/>
        <end position="315"/>
    </location>
</feature>
<dbReference type="Gene3D" id="3.30.40.10">
    <property type="entry name" value="Zinc/RING finger domain, C3HC4 (zinc finger)"/>
    <property type="match status" value="2"/>
</dbReference>
<keyword evidence="9" id="KW-0804">Transcription</keyword>
<dbReference type="InterPro" id="IPR019786">
    <property type="entry name" value="Zinc_finger_PHD-type_CS"/>
</dbReference>
<dbReference type="GO" id="GO:0008270">
    <property type="term" value="F:zinc ion binding"/>
    <property type="evidence" value="ECO:0007669"/>
    <property type="project" value="UniProtKB-KW"/>
</dbReference>
<dbReference type="CDD" id="cd15545">
    <property type="entry name" value="PHD_BAZ2A_like"/>
    <property type="match status" value="1"/>
</dbReference>
<dbReference type="GO" id="GO:0005634">
    <property type="term" value="C:nucleus"/>
    <property type="evidence" value="ECO:0007669"/>
    <property type="project" value="UniProtKB-SubCell"/>
</dbReference>
<dbReference type="InterPro" id="IPR019787">
    <property type="entry name" value="Znf_PHD-finger"/>
</dbReference>
<evidence type="ECO:0000256" key="5">
    <source>
        <dbReference type="ARBA" id="ARBA00022833"/>
    </source>
</evidence>
<dbReference type="PROSITE" id="PS50016">
    <property type="entry name" value="ZF_PHD_2"/>
    <property type="match status" value="2"/>
</dbReference>
<dbReference type="VEuPathDB" id="VectorBase:ACON2_041439"/>
<keyword evidence="6" id="KW-0805">Transcription regulation</keyword>
<name>A0A8W7PEQ9_ANOCL</name>
<accession>A0A8W7PEQ9</accession>
<dbReference type="PANTHER" id="PTHR45915">
    <property type="entry name" value="TRANSCRIPTION INTERMEDIARY FACTOR"/>
    <property type="match status" value="1"/>
</dbReference>
<evidence type="ECO:0000256" key="2">
    <source>
        <dbReference type="ARBA" id="ARBA00007444"/>
    </source>
</evidence>
<evidence type="ECO:0000256" key="3">
    <source>
        <dbReference type="ARBA" id="ARBA00022723"/>
    </source>
</evidence>
<evidence type="ECO:0000259" key="13">
    <source>
        <dbReference type="PROSITE" id="PS50016"/>
    </source>
</evidence>
<keyword evidence="8" id="KW-0103">Bromodomain</keyword>
<evidence type="ECO:0000256" key="12">
    <source>
        <dbReference type="SAM" id="MobiDB-lite"/>
    </source>
</evidence>
<dbReference type="GO" id="GO:0000785">
    <property type="term" value="C:chromatin"/>
    <property type="evidence" value="ECO:0007669"/>
    <property type="project" value="TreeGrafter"/>
</dbReference>
<dbReference type="CDD" id="cd15489">
    <property type="entry name" value="PHD_SF"/>
    <property type="match status" value="1"/>
</dbReference>
<dbReference type="InterPro" id="IPR001965">
    <property type="entry name" value="Znf_PHD"/>
</dbReference>
<dbReference type="FunFam" id="3.30.40.10:FF:000199">
    <property type="entry name" value="Bromodomain adjacent to zinc finger domain 2B"/>
    <property type="match status" value="1"/>
</dbReference>
<dbReference type="InterPro" id="IPR013083">
    <property type="entry name" value="Znf_RING/FYVE/PHD"/>
</dbReference>
<dbReference type="AlphaFoldDB" id="A0A8W7PEQ9"/>
<evidence type="ECO:0000256" key="9">
    <source>
        <dbReference type="ARBA" id="ARBA00023163"/>
    </source>
</evidence>
<organism evidence="14">
    <name type="scientific">Anopheles coluzzii</name>
    <name type="common">African malaria mosquito</name>
    <dbReference type="NCBI Taxonomy" id="1518534"/>
    <lineage>
        <taxon>Eukaryota</taxon>
        <taxon>Metazoa</taxon>
        <taxon>Ecdysozoa</taxon>
        <taxon>Arthropoda</taxon>
        <taxon>Hexapoda</taxon>
        <taxon>Insecta</taxon>
        <taxon>Pterygota</taxon>
        <taxon>Neoptera</taxon>
        <taxon>Endopterygota</taxon>
        <taxon>Diptera</taxon>
        <taxon>Nematocera</taxon>
        <taxon>Culicoidea</taxon>
        <taxon>Culicidae</taxon>
        <taxon>Anophelinae</taxon>
        <taxon>Anopheles</taxon>
    </lineage>
</organism>
<feature type="region of interest" description="Disordered" evidence="12">
    <location>
        <begin position="304"/>
        <end position="352"/>
    </location>
</feature>
<evidence type="ECO:0000256" key="8">
    <source>
        <dbReference type="ARBA" id="ARBA00023117"/>
    </source>
</evidence>
<evidence type="ECO:0000256" key="4">
    <source>
        <dbReference type="ARBA" id="ARBA00022771"/>
    </source>
</evidence>
<keyword evidence="10" id="KW-0539">Nucleus</keyword>
<sequence length="352" mass="39477">LLRQSLLESLAESVNLTTPHHVSHPRAAPPPNGYIEPEAWNAWNPSIARRVEVALLDQIEAMEDKVASASMQVKGWQMPQREGDSENGVVEDVTIEMLRERILGLEAAIERRYLKPPLGINTTEAQMAVIAQQESHSNQNNVSNLSNCSNSSAEDENLPKGLLSWRDAVERSVTTAQLSMALYVLESCVAWDKSIMKANCQFCQSGESEDKLLLCDGCDRGYHTYCFKPRMDKIPDGDWYCFECKNKATGDRKCIVCGGLRPPPLGKMVYCELCPRAYHQDCYIPPMLKYPRGKWYCQNCVAKAPPKKKPQRKPKERTTNNSSQSLLNSSLNSSQNQSLNSSHEDIATTPLR</sequence>
<keyword evidence="4 11" id="KW-0863">Zinc-finger</keyword>
<evidence type="ECO:0000313" key="14">
    <source>
        <dbReference type="EnsemblMetazoa" id="ACOM030645-PA.1"/>
    </source>
</evidence>
<evidence type="ECO:0000256" key="6">
    <source>
        <dbReference type="ARBA" id="ARBA00023015"/>
    </source>
</evidence>
<feature type="domain" description="PHD-type" evidence="13">
    <location>
        <begin position="197"/>
        <end position="247"/>
    </location>
</feature>
<dbReference type="SMART" id="SM00249">
    <property type="entry name" value="PHD"/>
    <property type="match status" value="2"/>
</dbReference>
<evidence type="ECO:0000256" key="1">
    <source>
        <dbReference type="ARBA" id="ARBA00004123"/>
    </source>
</evidence>
<dbReference type="InterPro" id="IPR011011">
    <property type="entry name" value="Znf_FYVE_PHD"/>
</dbReference>
<evidence type="ECO:0000256" key="11">
    <source>
        <dbReference type="PROSITE-ProRule" id="PRU00146"/>
    </source>
</evidence>